<reference evidence="4" key="1">
    <citation type="submission" date="2017-08" db="EMBL/GenBank/DDBJ databases">
        <title>Direct submision.</title>
        <authorList>
            <person name="Kim S.-J."/>
            <person name="Rhee S.-K."/>
        </authorList>
    </citation>
    <scope>NUCLEOTIDE SEQUENCE [LARGE SCALE GENOMIC DNA]</scope>
    <source>
        <strain evidence="4">GI5</strain>
    </source>
</reference>
<feature type="signal peptide" evidence="2">
    <location>
        <begin position="1"/>
        <end position="25"/>
    </location>
</feature>
<dbReference type="Proteomes" id="UP000235116">
    <property type="component" value="Chromosome"/>
</dbReference>
<keyword evidence="2" id="KW-0732">Signal</keyword>
<evidence type="ECO:0000256" key="1">
    <source>
        <dbReference type="SAM" id="MobiDB-lite"/>
    </source>
</evidence>
<dbReference type="EMBL" id="CP022684">
    <property type="protein sequence ID" value="AUM13974.1"/>
    <property type="molecule type" value="Genomic_DNA"/>
</dbReference>
<sequence length="99" mass="10780">MMLRGLLILVSVFMLSTALAGKASAGLNAEKSLQTAITDYDPISTFRTGDNDDSDGVSSHQFQFCNDLLNLKQHQGFTHSTKTSPVYAFPIRGPPQPHL</sequence>
<dbReference type="KEGG" id="kak:Kalk_16735"/>
<keyword evidence="4" id="KW-1185">Reference proteome</keyword>
<gene>
    <name evidence="3" type="ORF">Kalk_16735</name>
</gene>
<dbReference type="AlphaFoldDB" id="A0A2K9LT13"/>
<feature type="region of interest" description="Disordered" evidence="1">
    <location>
        <begin position="78"/>
        <end position="99"/>
    </location>
</feature>
<evidence type="ECO:0000256" key="2">
    <source>
        <dbReference type="SAM" id="SignalP"/>
    </source>
</evidence>
<feature type="chain" id="PRO_5014655776" evidence="2">
    <location>
        <begin position="26"/>
        <end position="99"/>
    </location>
</feature>
<name>A0A2K9LT13_9GAMM</name>
<proteinExistence type="predicted"/>
<evidence type="ECO:0000313" key="4">
    <source>
        <dbReference type="Proteomes" id="UP000235116"/>
    </source>
</evidence>
<accession>A0A2K9LT13</accession>
<organism evidence="3 4">
    <name type="scientific">Ketobacter alkanivorans</name>
    <dbReference type="NCBI Taxonomy" id="1917421"/>
    <lineage>
        <taxon>Bacteria</taxon>
        <taxon>Pseudomonadati</taxon>
        <taxon>Pseudomonadota</taxon>
        <taxon>Gammaproteobacteria</taxon>
        <taxon>Pseudomonadales</taxon>
        <taxon>Ketobacteraceae</taxon>
        <taxon>Ketobacter</taxon>
    </lineage>
</organism>
<protein>
    <submittedName>
        <fullName evidence="3">Uncharacterized protein</fullName>
    </submittedName>
</protein>
<evidence type="ECO:0000313" key="3">
    <source>
        <dbReference type="EMBL" id="AUM13974.1"/>
    </source>
</evidence>